<accession>A0A811QGE1</accession>
<evidence type="ECO:0000313" key="2">
    <source>
        <dbReference type="EMBL" id="CAD6255149.1"/>
    </source>
</evidence>
<feature type="region of interest" description="Disordered" evidence="1">
    <location>
        <begin position="65"/>
        <end position="111"/>
    </location>
</feature>
<feature type="compositionally biased region" description="Basic and acidic residues" evidence="1">
    <location>
        <begin position="101"/>
        <end position="111"/>
    </location>
</feature>
<feature type="region of interest" description="Disordered" evidence="1">
    <location>
        <begin position="1"/>
        <end position="37"/>
    </location>
</feature>
<evidence type="ECO:0000256" key="1">
    <source>
        <dbReference type="SAM" id="MobiDB-lite"/>
    </source>
</evidence>
<gene>
    <name evidence="2" type="ORF">NCGR_LOCUS38745</name>
</gene>
<reference evidence="2" key="1">
    <citation type="submission" date="2020-10" db="EMBL/GenBank/DDBJ databases">
        <authorList>
            <person name="Han B."/>
            <person name="Lu T."/>
            <person name="Zhao Q."/>
            <person name="Huang X."/>
            <person name="Zhao Y."/>
        </authorList>
    </citation>
    <scope>NUCLEOTIDE SEQUENCE</scope>
</reference>
<organism evidence="2 3">
    <name type="scientific">Miscanthus lutarioriparius</name>
    <dbReference type="NCBI Taxonomy" id="422564"/>
    <lineage>
        <taxon>Eukaryota</taxon>
        <taxon>Viridiplantae</taxon>
        <taxon>Streptophyta</taxon>
        <taxon>Embryophyta</taxon>
        <taxon>Tracheophyta</taxon>
        <taxon>Spermatophyta</taxon>
        <taxon>Magnoliopsida</taxon>
        <taxon>Liliopsida</taxon>
        <taxon>Poales</taxon>
        <taxon>Poaceae</taxon>
        <taxon>PACMAD clade</taxon>
        <taxon>Panicoideae</taxon>
        <taxon>Andropogonodae</taxon>
        <taxon>Andropogoneae</taxon>
        <taxon>Saccharinae</taxon>
        <taxon>Miscanthus</taxon>
    </lineage>
</organism>
<proteinExistence type="predicted"/>
<sequence length="111" mass="12528">MSPQHQHAGRPRRREDNDGTSRRRRMTRNQSMVDMRSQLLHRTLVEELNRRLFFNTVGAVENIGFRAPTTTSPSASSSSASAAARGGLDRGIRRSSGGKQQLDDKQQYFIL</sequence>
<feature type="compositionally biased region" description="Low complexity" evidence="1">
    <location>
        <begin position="67"/>
        <end position="84"/>
    </location>
</feature>
<comment type="caution">
    <text evidence="2">The sequence shown here is derived from an EMBL/GenBank/DDBJ whole genome shotgun (WGS) entry which is preliminary data.</text>
</comment>
<dbReference type="AlphaFoldDB" id="A0A811QGE1"/>
<dbReference type="Proteomes" id="UP000604825">
    <property type="component" value="Unassembled WGS sequence"/>
</dbReference>
<dbReference type="OrthoDB" id="4062651at2759"/>
<dbReference type="EMBL" id="CAJGYO010000009">
    <property type="protein sequence ID" value="CAD6255149.1"/>
    <property type="molecule type" value="Genomic_DNA"/>
</dbReference>
<keyword evidence="3" id="KW-1185">Reference proteome</keyword>
<protein>
    <submittedName>
        <fullName evidence="2">Uncharacterized protein</fullName>
    </submittedName>
</protein>
<name>A0A811QGE1_9POAL</name>
<evidence type="ECO:0000313" key="3">
    <source>
        <dbReference type="Proteomes" id="UP000604825"/>
    </source>
</evidence>